<keyword evidence="3" id="KW-1185">Reference proteome</keyword>
<gene>
    <name evidence="2" type="ORF">ACFS6I_01860</name>
</gene>
<accession>A0ABW5YQJ3</accession>
<sequence length="99" mass="11712">MILELAILHVKAGKQLAFENDFITASQYIAAIDGYIRHSLKKCIEVENQYVLLVEWSSVEAHEIGFRQSPQYLKWKELLHDYYDPFPQVFHYEDLPQKI</sequence>
<keyword evidence="2" id="KW-0560">Oxidoreductase</keyword>
<keyword evidence="2" id="KW-0503">Monooxygenase</keyword>
<dbReference type="InterPro" id="IPR011008">
    <property type="entry name" value="Dimeric_a/b-barrel"/>
</dbReference>
<dbReference type="GO" id="GO:0004497">
    <property type="term" value="F:monooxygenase activity"/>
    <property type="evidence" value="ECO:0007669"/>
    <property type="project" value="UniProtKB-KW"/>
</dbReference>
<dbReference type="EMBL" id="JBHUPE010000001">
    <property type="protein sequence ID" value="MFD2902652.1"/>
    <property type="molecule type" value="Genomic_DNA"/>
</dbReference>
<evidence type="ECO:0000259" key="1">
    <source>
        <dbReference type="PROSITE" id="PS51725"/>
    </source>
</evidence>
<dbReference type="InterPro" id="IPR007138">
    <property type="entry name" value="ABM_dom"/>
</dbReference>
<dbReference type="Pfam" id="PF03992">
    <property type="entry name" value="ABM"/>
    <property type="match status" value="1"/>
</dbReference>
<comment type="caution">
    <text evidence="2">The sequence shown here is derived from an EMBL/GenBank/DDBJ whole genome shotgun (WGS) entry which is preliminary data.</text>
</comment>
<reference evidence="3" key="1">
    <citation type="journal article" date="2019" name="Int. J. Syst. Evol. Microbiol.">
        <title>The Global Catalogue of Microorganisms (GCM) 10K type strain sequencing project: providing services to taxonomists for standard genome sequencing and annotation.</title>
        <authorList>
            <consortium name="The Broad Institute Genomics Platform"/>
            <consortium name="The Broad Institute Genome Sequencing Center for Infectious Disease"/>
            <person name="Wu L."/>
            <person name="Ma J."/>
        </authorList>
    </citation>
    <scope>NUCLEOTIDE SEQUENCE [LARGE SCALE GENOMIC DNA]</scope>
    <source>
        <strain evidence="3">KCTC 22209</strain>
    </source>
</reference>
<dbReference type="Gene3D" id="3.30.70.100">
    <property type="match status" value="1"/>
</dbReference>
<feature type="domain" description="ABM" evidence="1">
    <location>
        <begin position="2"/>
        <end position="92"/>
    </location>
</feature>
<dbReference type="EC" id="1.14.-.-" evidence="2"/>
<evidence type="ECO:0000313" key="3">
    <source>
        <dbReference type="Proteomes" id="UP001597509"/>
    </source>
</evidence>
<dbReference type="SUPFAM" id="SSF54909">
    <property type="entry name" value="Dimeric alpha+beta barrel"/>
    <property type="match status" value="1"/>
</dbReference>
<name>A0ABW5YQJ3_9SPHI</name>
<dbReference type="RefSeq" id="WP_132845578.1">
    <property type="nucleotide sequence ID" value="NZ_JBHUPE010000001.1"/>
</dbReference>
<dbReference type="PROSITE" id="PS51725">
    <property type="entry name" value="ABM"/>
    <property type="match status" value="1"/>
</dbReference>
<dbReference type="Proteomes" id="UP001597509">
    <property type="component" value="Unassembled WGS sequence"/>
</dbReference>
<evidence type="ECO:0000313" key="2">
    <source>
        <dbReference type="EMBL" id="MFD2902652.1"/>
    </source>
</evidence>
<protein>
    <submittedName>
        <fullName evidence="2">Antibiotic biosynthesis monooxygenase family protein</fullName>
        <ecNumber evidence="2">1.14.-.-</ecNumber>
    </submittedName>
</protein>
<proteinExistence type="predicted"/>
<organism evidence="2 3">
    <name type="scientific">Sphingobacterium anhuiense</name>
    <dbReference type="NCBI Taxonomy" id="493780"/>
    <lineage>
        <taxon>Bacteria</taxon>
        <taxon>Pseudomonadati</taxon>
        <taxon>Bacteroidota</taxon>
        <taxon>Sphingobacteriia</taxon>
        <taxon>Sphingobacteriales</taxon>
        <taxon>Sphingobacteriaceae</taxon>
        <taxon>Sphingobacterium</taxon>
    </lineage>
</organism>